<sequence>MGNIAFTTLVVLLLAIPGYMVRKFYYVEEFTREVLRRSLTEEVYQSILYSLPFHFLTVLAIDALYLSGCIPIYVDYEILLRFLSGMASSDSDGVIKAAESLNRYLPSISIYFALTALLGMLCGMVLRVLVWRYKLDVRYPSLFRFPNRWLYTFTGRDWEKDDEYQYVVLDVICSLTKEKTRLYRGVIFAFETNSNGDLEQIQLGFAYRGKFKEDDRSFYWESVPGDVLVLKYDLVQSLNITRIPESKFNPDSATFLKEEAQGVEHTHGRVIDDPSPTPPSPVA</sequence>
<feature type="region of interest" description="Disordered" evidence="1">
    <location>
        <begin position="259"/>
        <end position="283"/>
    </location>
</feature>
<feature type="transmembrane region" description="Helical" evidence="2">
    <location>
        <begin position="6"/>
        <end position="26"/>
    </location>
</feature>
<feature type="transmembrane region" description="Helical" evidence="2">
    <location>
        <begin position="108"/>
        <end position="130"/>
    </location>
</feature>
<feature type="compositionally biased region" description="Basic and acidic residues" evidence="1">
    <location>
        <begin position="259"/>
        <end position="272"/>
    </location>
</feature>
<gene>
    <name evidence="3" type="ORF">COMA2_30314</name>
</gene>
<dbReference type="Proteomes" id="UP000198736">
    <property type="component" value="Unassembled WGS sequence"/>
</dbReference>
<protein>
    <submittedName>
        <fullName evidence="3">Uncharacterized protein</fullName>
    </submittedName>
</protein>
<name>A0A0S4LR01_9BACT</name>
<accession>A0A0S4LR01</accession>
<keyword evidence="2" id="KW-0812">Transmembrane</keyword>
<evidence type="ECO:0000256" key="2">
    <source>
        <dbReference type="SAM" id="Phobius"/>
    </source>
</evidence>
<reference evidence="4" key="1">
    <citation type="submission" date="2015-10" db="EMBL/GenBank/DDBJ databases">
        <authorList>
            <person name="Luecker S."/>
            <person name="Luecker S."/>
        </authorList>
    </citation>
    <scope>NUCLEOTIDE SEQUENCE [LARGE SCALE GENOMIC DNA]</scope>
</reference>
<keyword evidence="2" id="KW-0472">Membrane</keyword>
<evidence type="ECO:0000313" key="4">
    <source>
        <dbReference type="Proteomes" id="UP000198736"/>
    </source>
</evidence>
<dbReference type="OrthoDB" id="9796752at2"/>
<keyword evidence="2" id="KW-1133">Transmembrane helix</keyword>
<evidence type="ECO:0000313" key="3">
    <source>
        <dbReference type="EMBL" id="CUS37522.1"/>
    </source>
</evidence>
<feature type="transmembrane region" description="Helical" evidence="2">
    <location>
        <begin position="47"/>
        <end position="74"/>
    </location>
</feature>
<dbReference type="RefSeq" id="WP_090899274.1">
    <property type="nucleotide sequence ID" value="NZ_CZPZ01000023.1"/>
</dbReference>
<evidence type="ECO:0000256" key="1">
    <source>
        <dbReference type="SAM" id="MobiDB-lite"/>
    </source>
</evidence>
<proteinExistence type="predicted"/>
<organism evidence="3 4">
    <name type="scientific">Candidatus Nitrospira nitrificans</name>
    <dbReference type="NCBI Taxonomy" id="1742973"/>
    <lineage>
        <taxon>Bacteria</taxon>
        <taxon>Pseudomonadati</taxon>
        <taxon>Nitrospirota</taxon>
        <taxon>Nitrospiria</taxon>
        <taxon>Nitrospirales</taxon>
        <taxon>Nitrospiraceae</taxon>
        <taxon>Nitrospira</taxon>
    </lineage>
</organism>
<dbReference type="AlphaFoldDB" id="A0A0S4LR01"/>
<dbReference type="EMBL" id="CZPZ01000023">
    <property type="protein sequence ID" value="CUS37522.1"/>
    <property type="molecule type" value="Genomic_DNA"/>
</dbReference>
<keyword evidence="4" id="KW-1185">Reference proteome</keyword>